<proteinExistence type="predicted"/>
<organism evidence="1 2">
    <name type="scientific">Nemania bipapillata</name>
    <dbReference type="NCBI Taxonomy" id="110536"/>
    <lineage>
        <taxon>Eukaryota</taxon>
        <taxon>Fungi</taxon>
        <taxon>Dikarya</taxon>
        <taxon>Ascomycota</taxon>
        <taxon>Pezizomycotina</taxon>
        <taxon>Sordariomycetes</taxon>
        <taxon>Xylariomycetidae</taxon>
        <taxon>Xylariales</taxon>
        <taxon>Xylariaceae</taxon>
        <taxon>Nemania</taxon>
    </lineage>
</organism>
<evidence type="ECO:0000313" key="1">
    <source>
        <dbReference type="EMBL" id="KAJ8108747.1"/>
    </source>
</evidence>
<accession>A0ACC2I0A3</accession>
<protein>
    <submittedName>
        <fullName evidence="1">Uncharacterized protein</fullName>
    </submittedName>
</protein>
<sequence>MVIARLPTVLGRRLQRATLLCPGRIQQRRWAEVHDVRFLATTRAQQNVTEKYREKLDRKAQAEGLSDIGALKAAYAQRIQDLKKRDSISVPGLDALLADEEPDAQTQHIPDRHPGSTTPARRP</sequence>
<keyword evidence="2" id="KW-1185">Reference proteome</keyword>
<reference evidence="1" key="1">
    <citation type="submission" date="2022-11" db="EMBL/GenBank/DDBJ databases">
        <title>Genome Sequence of Nemania bipapillata.</title>
        <authorList>
            <person name="Buettner E."/>
        </authorList>
    </citation>
    <scope>NUCLEOTIDE SEQUENCE</scope>
    <source>
        <strain evidence="1">CP14</strain>
    </source>
</reference>
<dbReference type="EMBL" id="JAPESX010002224">
    <property type="protein sequence ID" value="KAJ8108747.1"/>
    <property type="molecule type" value="Genomic_DNA"/>
</dbReference>
<gene>
    <name evidence="1" type="ORF">ONZ43_g6333</name>
</gene>
<comment type="caution">
    <text evidence="1">The sequence shown here is derived from an EMBL/GenBank/DDBJ whole genome shotgun (WGS) entry which is preliminary data.</text>
</comment>
<dbReference type="Proteomes" id="UP001153334">
    <property type="component" value="Unassembled WGS sequence"/>
</dbReference>
<name>A0ACC2I0A3_9PEZI</name>
<evidence type="ECO:0000313" key="2">
    <source>
        <dbReference type="Proteomes" id="UP001153334"/>
    </source>
</evidence>